<reference evidence="3" key="1">
    <citation type="submission" date="2016-10" db="EMBL/GenBank/DDBJ databases">
        <authorList>
            <person name="Benchimol M."/>
            <person name="Almeida L.G."/>
            <person name="Vasconcelos A.T."/>
            <person name="Perreira-Neves A."/>
            <person name="Rosa I.A."/>
            <person name="Tasca T."/>
            <person name="Bogo M.R."/>
            <person name="de Souza W."/>
        </authorList>
    </citation>
    <scope>NUCLEOTIDE SEQUENCE [LARGE SCALE GENOMIC DNA]</scope>
    <source>
        <strain evidence="3">K</strain>
    </source>
</reference>
<dbReference type="AlphaFoldDB" id="A0A1J4JGZ2"/>
<dbReference type="Pfam" id="PF10358">
    <property type="entry name" value="NT-C2"/>
    <property type="match status" value="1"/>
</dbReference>
<feature type="region of interest" description="Disordered" evidence="1">
    <location>
        <begin position="199"/>
        <end position="265"/>
    </location>
</feature>
<protein>
    <recommendedName>
        <fullName evidence="2">C2 NT-type domain-containing protein</fullName>
    </recommendedName>
</protein>
<comment type="caution">
    <text evidence="3">The sequence shown here is derived from an EMBL/GenBank/DDBJ whole genome shotgun (WGS) entry which is preliminary data.</text>
</comment>
<dbReference type="OrthoDB" id="10646436at2759"/>
<gene>
    <name evidence="3" type="ORF">TRFO_09911</name>
</gene>
<dbReference type="EMBL" id="MLAK01001171">
    <property type="protein sequence ID" value="OHS96524.1"/>
    <property type="molecule type" value="Genomic_DNA"/>
</dbReference>
<dbReference type="RefSeq" id="XP_068349661.1">
    <property type="nucleotide sequence ID" value="XM_068495140.1"/>
</dbReference>
<organism evidence="3 4">
    <name type="scientific">Tritrichomonas foetus</name>
    <dbReference type="NCBI Taxonomy" id="1144522"/>
    <lineage>
        <taxon>Eukaryota</taxon>
        <taxon>Metamonada</taxon>
        <taxon>Parabasalia</taxon>
        <taxon>Tritrichomonadida</taxon>
        <taxon>Tritrichomonadidae</taxon>
        <taxon>Tritrichomonas</taxon>
    </lineage>
</organism>
<dbReference type="GeneID" id="94829844"/>
<evidence type="ECO:0000256" key="1">
    <source>
        <dbReference type="SAM" id="MobiDB-lite"/>
    </source>
</evidence>
<feature type="compositionally biased region" description="Low complexity" evidence="1">
    <location>
        <begin position="214"/>
        <end position="240"/>
    </location>
</feature>
<evidence type="ECO:0000313" key="3">
    <source>
        <dbReference type="EMBL" id="OHS96524.1"/>
    </source>
</evidence>
<accession>A0A1J4JGZ2</accession>
<evidence type="ECO:0000259" key="2">
    <source>
        <dbReference type="Pfam" id="PF10358"/>
    </source>
</evidence>
<sequence length="638" mass="72792">MTKVYAFFRLSRIYFSCALKDPIFIRFSRKGHRKFSQETIYQIQDSQNVAVFNTEFSVGFSIKPSEKGRNHHKFAYALIGVKKVKKSGKKKFIGKWKFDLANFDSPLNTDERTSQCALKNGESAKLYFNVVIVKQKEFPHGMPHNFFAEGMYGLPTAQTTFQSVPVDQNDIVTETETEFDTPISVVSITRKKESSTFQVLKKLRQRSRNELDETSNSNSNSTSKNSTPKSKSKTKTPPNSGKDLLSSHQNYQNDSKNSKTSKNKKTGAAKFEINAPPPPPAPGTIKTVKSFYTCDGVNQSTPEELAQLQLRKIFLHTIDEQHDTLQFVAFKQCMIKFSMIVYKVISHPKFRNADFSDELIKPIKDYRIFEISKLKSEHFDKLMLPVHKAIQNTIANEHTVSELFSLYSTILNFGIKLAYEGILYTTIYNDTLTAFEDYLNRISILLIQNLVAVFASAIDVSRLEAADGNTILTVQNELFLLWQNMRQMGIPNCVIQQIQVSCCRYIDVLLYNSSVDSKEKLTSKLITTISNKIRLIQEMYQCQSEQVMVAFEQILHFIRTAESLLGGIEISRIGQPSPLYRSIADRCDPPVELPARIKIDRLGPVCKDLSTLRISNEPTTFSFTYEWLIAHEPSLFRE</sequence>
<feature type="domain" description="C2 NT-type" evidence="2">
    <location>
        <begin position="3"/>
        <end position="140"/>
    </location>
</feature>
<evidence type="ECO:0000313" key="4">
    <source>
        <dbReference type="Proteomes" id="UP000179807"/>
    </source>
</evidence>
<dbReference type="Proteomes" id="UP000179807">
    <property type="component" value="Unassembled WGS sequence"/>
</dbReference>
<dbReference type="VEuPathDB" id="TrichDB:TRFO_09911"/>
<name>A0A1J4JGZ2_9EUKA</name>
<proteinExistence type="predicted"/>
<dbReference type="InterPro" id="IPR019448">
    <property type="entry name" value="NT-C2"/>
</dbReference>
<keyword evidence="4" id="KW-1185">Reference proteome</keyword>